<dbReference type="OrthoDB" id="342726at2759"/>
<dbReference type="EMBL" id="BDIP01003010">
    <property type="protein sequence ID" value="GIQ87144.1"/>
    <property type="molecule type" value="Genomic_DNA"/>
</dbReference>
<evidence type="ECO:0000313" key="16">
    <source>
        <dbReference type="Proteomes" id="UP000265618"/>
    </source>
</evidence>
<keyword evidence="3" id="KW-0813">Transport</keyword>
<dbReference type="GO" id="GO:0032469">
    <property type="term" value="P:endoplasmic reticulum calcium ion homeostasis"/>
    <property type="evidence" value="ECO:0007669"/>
    <property type="project" value="InterPro"/>
</dbReference>
<proteinExistence type="inferred from homology"/>
<keyword evidence="16" id="KW-1185">Reference proteome</keyword>
<evidence type="ECO:0000313" key="15">
    <source>
        <dbReference type="EMBL" id="GIQ87144.1"/>
    </source>
</evidence>
<evidence type="ECO:0000256" key="4">
    <source>
        <dbReference type="ARBA" id="ARBA00022568"/>
    </source>
</evidence>
<evidence type="ECO:0000256" key="1">
    <source>
        <dbReference type="ARBA" id="ARBA00004477"/>
    </source>
</evidence>
<evidence type="ECO:0000256" key="7">
    <source>
        <dbReference type="ARBA" id="ARBA00022824"/>
    </source>
</evidence>
<evidence type="ECO:0000256" key="6">
    <source>
        <dbReference type="ARBA" id="ARBA00022692"/>
    </source>
</evidence>
<keyword evidence="10" id="KW-0175">Coiled coil</keyword>
<keyword evidence="8" id="KW-0106">Calcium</keyword>
<evidence type="ECO:0000256" key="14">
    <source>
        <dbReference type="SAM" id="Phobius"/>
    </source>
</evidence>
<dbReference type="AlphaFoldDB" id="A0A9K3D153"/>
<keyword evidence="4" id="KW-0109">Calcium transport</keyword>
<feature type="transmembrane region" description="Helical" evidence="14">
    <location>
        <begin position="12"/>
        <end position="31"/>
    </location>
</feature>
<evidence type="ECO:0000256" key="11">
    <source>
        <dbReference type="ARBA" id="ARBA00023065"/>
    </source>
</evidence>
<keyword evidence="6 14" id="KW-0812">Transmembrane</keyword>
<comment type="caution">
    <text evidence="15">The sequence shown here is derived from an EMBL/GenBank/DDBJ whole genome shotgun (WGS) entry which is preliminary data.</text>
</comment>
<organism evidence="15 16">
    <name type="scientific">Kipferlia bialata</name>
    <dbReference type="NCBI Taxonomy" id="797122"/>
    <lineage>
        <taxon>Eukaryota</taxon>
        <taxon>Metamonada</taxon>
        <taxon>Carpediemonas-like organisms</taxon>
        <taxon>Kipferlia</taxon>
    </lineage>
</organism>
<dbReference type="Pfam" id="PF01956">
    <property type="entry name" value="EMC3_TMCO1"/>
    <property type="match status" value="1"/>
</dbReference>
<evidence type="ECO:0000256" key="8">
    <source>
        <dbReference type="ARBA" id="ARBA00022837"/>
    </source>
</evidence>
<evidence type="ECO:0000256" key="12">
    <source>
        <dbReference type="ARBA" id="ARBA00023136"/>
    </source>
</evidence>
<dbReference type="PANTHER" id="PTHR20917:SF0">
    <property type="entry name" value="CALCIUM LOAD-ACTIVATED CALCIUM CHANNEL"/>
    <property type="match status" value="1"/>
</dbReference>
<keyword evidence="5" id="KW-0107">Calcium channel</keyword>
<accession>A0A9K3D153</accession>
<gene>
    <name evidence="15" type="ORF">KIPB_009126</name>
</gene>
<keyword evidence="7" id="KW-0256">Endoplasmic reticulum</keyword>
<dbReference type="InterPro" id="IPR002809">
    <property type="entry name" value="EMC3/TMCO1"/>
</dbReference>
<comment type="similarity">
    <text evidence="2">Belongs to the TMCO1 family.</text>
</comment>
<evidence type="ECO:0000256" key="2">
    <source>
        <dbReference type="ARBA" id="ARBA00006537"/>
    </source>
</evidence>
<dbReference type="PANTHER" id="PTHR20917">
    <property type="entry name" value="PNAS-RELATED"/>
    <property type="match status" value="1"/>
</dbReference>
<evidence type="ECO:0000256" key="5">
    <source>
        <dbReference type="ARBA" id="ARBA00022673"/>
    </source>
</evidence>
<comment type="subcellular location">
    <subcellularLocation>
        <location evidence="1">Endoplasmic reticulum membrane</location>
        <topology evidence="1">Multi-pass membrane protein</topology>
    </subcellularLocation>
</comment>
<evidence type="ECO:0000256" key="10">
    <source>
        <dbReference type="ARBA" id="ARBA00023054"/>
    </source>
</evidence>
<sequence>MPCDHPPPSLQVAYSIFTALMGEFISWMFVFRKDEWKNLRANMTSIADEMEAMEDEGRTETPGYKHLEKRLKGLGSDAARTRMKTGIFTTAVMFGMNRMVKPVFTNRVIATLPFDAPGPLAKITKRGGIFSNMPSLDEMEKKTKTA</sequence>
<dbReference type="InterPro" id="IPR008559">
    <property type="entry name" value="TMCO1"/>
</dbReference>
<keyword evidence="9 14" id="KW-1133">Transmembrane helix</keyword>
<protein>
    <submittedName>
        <fullName evidence="15">Uncharacterized protein</fullName>
    </submittedName>
</protein>
<dbReference type="GO" id="GO:0005262">
    <property type="term" value="F:calcium channel activity"/>
    <property type="evidence" value="ECO:0007669"/>
    <property type="project" value="UniProtKB-KW"/>
</dbReference>
<keyword evidence="11" id="KW-0406">Ion transport</keyword>
<name>A0A9K3D153_9EUKA</name>
<keyword evidence="13" id="KW-0407">Ion channel</keyword>
<dbReference type="GO" id="GO:0005789">
    <property type="term" value="C:endoplasmic reticulum membrane"/>
    <property type="evidence" value="ECO:0007669"/>
    <property type="project" value="UniProtKB-SubCell"/>
</dbReference>
<evidence type="ECO:0000256" key="13">
    <source>
        <dbReference type="ARBA" id="ARBA00023303"/>
    </source>
</evidence>
<evidence type="ECO:0000256" key="3">
    <source>
        <dbReference type="ARBA" id="ARBA00022448"/>
    </source>
</evidence>
<evidence type="ECO:0000256" key="9">
    <source>
        <dbReference type="ARBA" id="ARBA00022989"/>
    </source>
</evidence>
<dbReference type="Proteomes" id="UP000265618">
    <property type="component" value="Unassembled WGS sequence"/>
</dbReference>
<keyword evidence="12 14" id="KW-0472">Membrane</keyword>
<reference evidence="15 16" key="1">
    <citation type="journal article" date="2018" name="PLoS ONE">
        <title>The draft genome of Kipferlia bialata reveals reductive genome evolution in fornicate parasites.</title>
        <authorList>
            <person name="Tanifuji G."/>
            <person name="Takabayashi S."/>
            <person name="Kume K."/>
            <person name="Takagi M."/>
            <person name="Nakayama T."/>
            <person name="Kamikawa R."/>
            <person name="Inagaki Y."/>
            <person name="Hashimoto T."/>
        </authorList>
    </citation>
    <scope>NUCLEOTIDE SEQUENCE [LARGE SCALE GENOMIC DNA]</scope>
    <source>
        <strain evidence="15">NY0173</strain>
    </source>
</reference>